<dbReference type="InterPro" id="IPR011009">
    <property type="entry name" value="Kinase-like_dom_sf"/>
</dbReference>
<dbReference type="PROSITE" id="PS50290">
    <property type="entry name" value="PI3_4_KINASE_3"/>
    <property type="match status" value="1"/>
</dbReference>
<dbReference type="InterPro" id="IPR000403">
    <property type="entry name" value="PI3/4_kinase_cat_dom"/>
</dbReference>
<dbReference type="GO" id="GO:0033152">
    <property type="term" value="P:immunoglobulin V(D)J recombination"/>
    <property type="evidence" value="ECO:0007669"/>
    <property type="project" value="TreeGrafter"/>
</dbReference>
<dbReference type="GO" id="GO:0008630">
    <property type="term" value="P:intrinsic apoptotic signaling pathway in response to DNA damage"/>
    <property type="evidence" value="ECO:0007669"/>
    <property type="project" value="TreeGrafter"/>
</dbReference>
<reference evidence="2 3" key="1">
    <citation type="journal article" date="2018" name="Nat. Ecol. Evol.">
        <title>Shark genomes provide insights into elasmobranch evolution and the origin of vertebrates.</title>
        <authorList>
            <person name="Hara Y"/>
            <person name="Yamaguchi K"/>
            <person name="Onimaru K"/>
            <person name="Kadota M"/>
            <person name="Koyanagi M"/>
            <person name="Keeley SD"/>
            <person name="Tatsumi K"/>
            <person name="Tanaka K"/>
            <person name="Motone F"/>
            <person name="Kageyama Y"/>
            <person name="Nozu R"/>
            <person name="Adachi N"/>
            <person name="Nishimura O"/>
            <person name="Nakagawa R"/>
            <person name="Tanegashima C"/>
            <person name="Kiyatake I"/>
            <person name="Matsumoto R"/>
            <person name="Murakumo K"/>
            <person name="Nishida K"/>
            <person name="Terakita A"/>
            <person name="Kuratani S"/>
            <person name="Sato K"/>
            <person name="Hyodo S Kuraku.S."/>
        </authorList>
    </citation>
    <scope>NUCLEOTIDE SEQUENCE [LARGE SCALE GENOMIC DNA]</scope>
</reference>
<dbReference type="OrthoDB" id="431717at2759"/>
<feature type="non-terminal residue" evidence="2">
    <location>
        <position position="1"/>
    </location>
</feature>
<dbReference type="EMBL" id="BFAA01042540">
    <property type="protein sequence ID" value="GCB83506.1"/>
    <property type="molecule type" value="Genomic_DNA"/>
</dbReference>
<sequence>FLAVPELMPFRLTHQFLNLMLPMKESGLLYSTMVHGLRAFRLDPDLLLSTMDVFVKEPSLDWKVT</sequence>
<dbReference type="InterPro" id="IPR050517">
    <property type="entry name" value="DDR_Repair_Kinase"/>
</dbReference>
<protein>
    <recommendedName>
        <fullName evidence="1">PI3K/PI4K catalytic domain-containing protein</fullName>
    </recommendedName>
</protein>
<dbReference type="STRING" id="75743.A0A401QDR0"/>
<dbReference type="PANTHER" id="PTHR11139">
    <property type="entry name" value="ATAXIA TELANGIECTASIA MUTATED ATM -RELATED"/>
    <property type="match status" value="1"/>
</dbReference>
<proteinExistence type="predicted"/>
<evidence type="ECO:0000313" key="2">
    <source>
        <dbReference type="EMBL" id="GCB83506.1"/>
    </source>
</evidence>
<dbReference type="GO" id="GO:0005634">
    <property type="term" value="C:nucleus"/>
    <property type="evidence" value="ECO:0007669"/>
    <property type="project" value="TreeGrafter"/>
</dbReference>
<dbReference type="PANTHER" id="PTHR11139:SF68">
    <property type="entry name" value="DNA-DEPENDENT PROTEIN KINASE CATALYTIC SUBUNIT"/>
    <property type="match status" value="1"/>
</dbReference>
<accession>A0A401QDR0</accession>
<dbReference type="SUPFAM" id="SSF56112">
    <property type="entry name" value="Protein kinase-like (PK-like)"/>
    <property type="match status" value="1"/>
</dbReference>
<dbReference type="InterPro" id="IPR036940">
    <property type="entry name" value="PI3/4_kinase_cat_sf"/>
</dbReference>
<feature type="domain" description="PI3K/PI4K catalytic" evidence="1">
    <location>
        <begin position="1"/>
        <end position="65"/>
    </location>
</feature>
<name>A0A401QDR0_SCYTO</name>
<keyword evidence="3" id="KW-1185">Reference proteome</keyword>
<dbReference type="Pfam" id="PF00454">
    <property type="entry name" value="PI3_PI4_kinase"/>
    <property type="match status" value="1"/>
</dbReference>
<dbReference type="GO" id="GO:0000723">
    <property type="term" value="P:telomere maintenance"/>
    <property type="evidence" value="ECO:0007669"/>
    <property type="project" value="TreeGrafter"/>
</dbReference>
<dbReference type="GO" id="GO:0004674">
    <property type="term" value="F:protein serine/threonine kinase activity"/>
    <property type="evidence" value="ECO:0007669"/>
    <property type="project" value="TreeGrafter"/>
</dbReference>
<evidence type="ECO:0000259" key="1">
    <source>
        <dbReference type="PROSITE" id="PS50290"/>
    </source>
</evidence>
<evidence type="ECO:0000313" key="3">
    <source>
        <dbReference type="Proteomes" id="UP000288216"/>
    </source>
</evidence>
<gene>
    <name evidence="2" type="ORF">scyTo_0024276</name>
</gene>
<dbReference type="Gene3D" id="1.10.1070.11">
    <property type="entry name" value="Phosphatidylinositol 3-/4-kinase, catalytic domain"/>
    <property type="match status" value="1"/>
</dbReference>
<comment type="caution">
    <text evidence="2">The sequence shown here is derived from an EMBL/GenBank/DDBJ whole genome shotgun (WGS) entry which is preliminary data.</text>
</comment>
<dbReference type="AlphaFoldDB" id="A0A401QDR0"/>
<dbReference type="Proteomes" id="UP000288216">
    <property type="component" value="Unassembled WGS sequence"/>
</dbReference>
<organism evidence="2 3">
    <name type="scientific">Scyliorhinus torazame</name>
    <name type="common">Cloudy catshark</name>
    <name type="synonym">Catulus torazame</name>
    <dbReference type="NCBI Taxonomy" id="75743"/>
    <lineage>
        <taxon>Eukaryota</taxon>
        <taxon>Metazoa</taxon>
        <taxon>Chordata</taxon>
        <taxon>Craniata</taxon>
        <taxon>Vertebrata</taxon>
        <taxon>Chondrichthyes</taxon>
        <taxon>Elasmobranchii</taxon>
        <taxon>Galeomorphii</taxon>
        <taxon>Galeoidea</taxon>
        <taxon>Carcharhiniformes</taxon>
        <taxon>Scyliorhinidae</taxon>
        <taxon>Scyliorhinus</taxon>
    </lineage>
</organism>
<dbReference type="GO" id="GO:0006302">
    <property type="term" value="P:double-strand break repair"/>
    <property type="evidence" value="ECO:0007669"/>
    <property type="project" value="TreeGrafter"/>
</dbReference>